<protein>
    <submittedName>
        <fullName evidence="1">Phenylacetate-CoA ligase</fullName>
        <ecNumber evidence="1">6.2.1.30</ecNumber>
    </submittedName>
</protein>
<dbReference type="EMBL" id="JAVDQD010000004">
    <property type="protein sequence ID" value="MDR6240158.1"/>
    <property type="molecule type" value="Genomic_DNA"/>
</dbReference>
<dbReference type="Gene3D" id="3.40.50.12780">
    <property type="entry name" value="N-terminal domain of ligase-like"/>
    <property type="match status" value="1"/>
</dbReference>
<keyword evidence="1" id="KW-0436">Ligase</keyword>
<dbReference type="RefSeq" id="WP_309940028.1">
    <property type="nucleotide sequence ID" value="NZ_AP025305.1"/>
</dbReference>
<comment type="caution">
    <text evidence="1">The sequence shown here is derived from an EMBL/GenBank/DDBJ whole genome shotgun (WGS) entry which is preliminary data.</text>
</comment>
<gene>
    <name evidence="1" type="ORF">HNQ88_003224</name>
</gene>
<sequence length="417" mass="47833">MRELFGKFGFLVIDVIRGTSVVKVFTELLKFQFLDKSKLNKLSQTSLDELVKKSQNIPFYKSYASFDEYPILTKKIVREKYDSFFNPFISKKERVRKKTGGSTGEPFVYYTGKESQSYLWAGILLAWNAAGWIWGEKVVFLAGSSIFGKGWKLKIYYALMNVKVFDSFDMNQKLMKACLSYIEKHNVQFLYGYAFSLYELAKFNENNAKQVSVKSVISTAENLTESMRKKIENSFSCEVFNQYGCNDGGVSAFECEVHDGFHYISTRAYVESIDGRLVSTDMKNEVMPLLRYDTGDRVVLSDRLCACGRGFPIIQEISGRSNDVVFNTETNAMVHSEFFNHLFRENQSISSYQVVIEDRNVRINLVTEESIDLEAIRIKYGNAIRGKIGAYNITFLSNHILEHLKNGKHQTIVNKNI</sequence>
<dbReference type="Proteomes" id="UP001185092">
    <property type="component" value="Unassembled WGS sequence"/>
</dbReference>
<dbReference type="PANTHER" id="PTHR36932">
    <property type="entry name" value="CAPSULAR POLYSACCHARIDE BIOSYNTHESIS PROTEIN"/>
    <property type="match status" value="1"/>
</dbReference>
<dbReference type="AlphaFoldDB" id="A0AAE3XQD8"/>
<dbReference type="EC" id="6.2.1.30" evidence="1"/>
<reference evidence="1" key="1">
    <citation type="submission" date="2023-07" db="EMBL/GenBank/DDBJ databases">
        <title>Genomic Encyclopedia of Type Strains, Phase IV (KMG-IV): sequencing the most valuable type-strain genomes for metagenomic binning, comparative biology and taxonomic classification.</title>
        <authorList>
            <person name="Goeker M."/>
        </authorList>
    </citation>
    <scope>NUCLEOTIDE SEQUENCE</scope>
    <source>
        <strain evidence="1">DSM 26174</strain>
    </source>
</reference>
<accession>A0AAE3XQD8</accession>
<dbReference type="PANTHER" id="PTHR36932:SF1">
    <property type="entry name" value="CAPSULAR POLYSACCHARIDE BIOSYNTHESIS PROTEIN"/>
    <property type="match status" value="1"/>
</dbReference>
<dbReference type="GO" id="GO:0047475">
    <property type="term" value="F:phenylacetate-CoA ligase activity"/>
    <property type="evidence" value="ECO:0007669"/>
    <property type="project" value="UniProtKB-EC"/>
</dbReference>
<keyword evidence="2" id="KW-1185">Reference proteome</keyword>
<dbReference type="SUPFAM" id="SSF56801">
    <property type="entry name" value="Acetyl-CoA synthetase-like"/>
    <property type="match status" value="1"/>
</dbReference>
<dbReference type="InterPro" id="IPR053158">
    <property type="entry name" value="CapK_Type1_Caps_Biosynth"/>
</dbReference>
<organism evidence="1 2">
    <name type="scientific">Aureibacter tunicatorum</name>
    <dbReference type="NCBI Taxonomy" id="866807"/>
    <lineage>
        <taxon>Bacteria</taxon>
        <taxon>Pseudomonadati</taxon>
        <taxon>Bacteroidota</taxon>
        <taxon>Cytophagia</taxon>
        <taxon>Cytophagales</taxon>
        <taxon>Persicobacteraceae</taxon>
        <taxon>Aureibacter</taxon>
    </lineage>
</organism>
<dbReference type="InterPro" id="IPR042099">
    <property type="entry name" value="ANL_N_sf"/>
</dbReference>
<proteinExistence type="predicted"/>
<evidence type="ECO:0000313" key="2">
    <source>
        <dbReference type="Proteomes" id="UP001185092"/>
    </source>
</evidence>
<name>A0AAE3XQD8_9BACT</name>
<evidence type="ECO:0000313" key="1">
    <source>
        <dbReference type="EMBL" id="MDR6240158.1"/>
    </source>
</evidence>